<comment type="caution">
    <text evidence="1">The sequence shown here is derived from an EMBL/GenBank/DDBJ whole genome shotgun (WGS) entry which is preliminary data.</text>
</comment>
<organism evidence="1 2">
    <name type="scientific">Sulfitobacter sediminilitoris</name>
    <dbReference type="NCBI Taxonomy" id="2698830"/>
    <lineage>
        <taxon>Bacteria</taxon>
        <taxon>Pseudomonadati</taxon>
        <taxon>Pseudomonadota</taxon>
        <taxon>Alphaproteobacteria</taxon>
        <taxon>Rhodobacterales</taxon>
        <taxon>Roseobacteraceae</taxon>
        <taxon>Sulfitobacter</taxon>
    </lineage>
</organism>
<dbReference type="EMBL" id="JAABNT010000001">
    <property type="protein sequence ID" value="NEK21352.1"/>
    <property type="molecule type" value="Genomic_DNA"/>
</dbReference>
<dbReference type="InterPro" id="IPR010696">
    <property type="entry name" value="DUF1272"/>
</dbReference>
<dbReference type="Proteomes" id="UP000468591">
    <property type="component" value="Unassembled WGS sequence"/>
</dbReference>
<evidence type="ECO:0000313" key="2">
    <source>
        <dbReference type="Proteomes" id="UP000468591"/>
    </source>
</evidence>
<keyword evidence="2" id="KW-1185">Reference proteome</keyword>
<dbReference type="Pfam" id="PF06906">
    <property type="entry name" value="DUF1272"/>
    <property type="match status" value="1"/>
</dbReference>
<name>A0A6P0C5H5_9RHOB</name>
<protein>
    <submittedName>
        <fullName evidence="1">DUF1272 domain-containing protein</fullName>
    </submittedName>
</protein>
<accession>A0A6P0C5H5</accession>
<gene>
    <name evidence="1" type="ORF">GV827_02910</name>
</gene>
<dbReference type="AlphaFoldDB" id="A0A6P0C5H5"/>
<sequence length="79" mass="8764">MLELRPNCEMSDKDLPQEAKEARICIYECTFFAERVDNVLKNVCPYCARVSCRVRSGPEQTAGPALADNISCQAPRAAV</sequence>
<reference evidence="1 2" key="1">
    <citation type="submission" date="2020-01" db="EMBL/GenBank/DDBJ databases">
        <title>Sulfitobacter sediminilitoris sp. nov., isolated from a tidal flat.</title>
        <authorList>
            <person name="Park S."/>
            <person name="Yoon J.-H."/>
        </authorList>
    </citation>
    <scope>NUCLEOTIDE SEQUENCE [LARGE SCALE GENOMIC DNA]</scope>
    <source>
        <strain evidence="1 2">JBTF-M27</strain>
    </source>
</reference>
<proteinExistence type="predicted"/>
<evidence type="ECO:0000313" key="1">
    <source>
        <dbReference type="EMBL" id="NEK21352.1"/>
    </source>
</evidence>